<evidence type="ECO:0000256" key="2">
    <source>
        <dbReference type="SAM" id="MobiDB-lite"/>
    </source>
</evidence>
<comment type="caution">
    <text evidence="3">The sequence shown here is derived from an EMBL/GenBank/DDBJ whole genome shotgun (WGS) entry which is preliminary data.</text>
</comment>
<gene>
    <name evidence="3" type="ORF">MESS2_190041</name>
</gene>
<evidence type="ECO:0000256" key="1">
    <source>
        <dbReference type="SAM" id="Coils"/>
    </source>
</evidence>
<proteinExistence type="predicted"/>
<dbReference type="EMBL" id="CAUM01000083">
    <property type="protein sequence ID" value="CCV05972.1"/>
    <property type="molecule type" value="Genomic_DNA"/>
</dbReference>
<feature type="coiled-coil region" evidence="1">
    <location>
        <begin position="55"/>
        <end position="89"/>
    </location>
</feature>
<dbReference type="STRING" id="1297569.MESS2_190041"/>
<dbReference type="eggNOG" id="COG1196">
    <property type="taxonomic scope" value="Bacteria"/>
</dbReference>
<name>M5ENQ4_9HYPH</name>
<dbReference type="Proteomes" id="UP000012062">
    <property type="component" value="Unassembled WGS sequence"/>
</dbReference>
<keyword evidence="4" id="KW-1185">Reference proteome</keyword>
<evidence type="ECO:0000313" key="4">
    <source>
        <dbReference type="Proteomes" id="UP000012062"/>
    </source>
</evidence>
<organism evidence="3 4">
    <name type="scientific">Mesorhizobium metallidurans STM 2683</name>
    <dbReference type="NCBI Taxonomy" id="1297569"/>
    <lineage>
        <taxon>Bacteria</taxon>
        <taxon>Pseudomonadati</taxon>
        <taxon>Pseudomonadota</taxon>
        <taxon>Alphaproteobacteria</taxon>
        <taxon>Hyphomicrobiales</taxon>
        <taxon>Phyllobacteriaceae</taxon>
        <taxon>Mesorhizobium</taxon>
    </lineage>
</organism>
<feature type="region of interest" description="Disordered" evidence="2">
    <location>
        <begin position="155"/>
        <end position="177"/>
    </location>
</feature>
<dbReference type="AlphaFoldDB" id="M5ENQ4"/>
<reference evidence="3 4" key="1">
    <citation type="submission" date="2013-02" db="EMBL/GenBank/DDBJ databases">
        <authorList>
            <person name="Genoscope - CEA"/>
        </authorList>
    </citation>
    <scope>NUCLEOTIDE SEQUENCE [LARGE SCALE GENOMIC DNA]</scope>
    <source>
        <strain evidence="3 4">STM 2683</strain>
    </source>
</reference>
<keyword evidence="1" id="KW-0175">Coiled coil</keyword>
<protein>
    <submittedName>
        <fullName evidence="3">Uncharacterized protein</fullName>
    </submittedName>
</protein>
<evidence type="ECO:0000313" key="3">
    <source>
        <dbReference type="EMBL" id="CCV05972.1"/>
    </source>
</evidence>
<accession>M5ENQ4</accession>
<sequence length="177" mass="18730">MTKRGPGAAEADQDPDYRKAIEILSERLGRQDLQTLYRQALATPTPADEQIVQKLLESGQKIARAEAEIQNIRQTAVDLARKRAELEQSLGQFHQRGYGDPMGGFTNGDVIGGVIGGILSGALRSRNLDDALNGGFRQRPPRLPGGFGGGLRLPRGGGGGLGRPPAGGGGFRTGGRF</sequence>